<dbReference type="AlphaFoldDB" id="A0A4R2GXK5"/>
<dbReference type="GO" id="GO:0046677">
    <property type="term" value="P:response to antibiotic"/>
    <property type="evidence" value="ECO:0007669"/>
    <property type="project" value="UniProtKB-UniRule"/>
</dbReference>
<dbReference type="Gene3D" id="3.40.710.10">
    <property type="entry name" value="DD-peptidase/beta-lactamase superfamily"/>
    <property type="match status" value="1"/>
</dbReference>
<keyword evidence="4 7" id="KW-0378">Hydrolase</keyword>
<dbReference type="GO" id="GO:0008658">
    <property type="term" value="F:penicillin binding"/>
    <property type="evidence" value="ECO:0007669"/>
    <property type="project" value="InterPro"/>
</dbReference>
<evidence type="ECO:0000256" key="7">
    <source>
        <dbReference type="RuleBase" id="RU361140"/>
    </source>
</evidence>
<organism evidence="9 10">
    <name type="scientific">Camelimonas lactis</name>
    <dbReference type="NCBI Taxonomy" id="659006"/>
    <lineage>
        <taxon>Bacteria</taxon>
        <taxon>Pseudomonadati</taxon>
        <taxon>Pseudomonadota</taxon>
        <taxon>Alphaproteobacteria</taxon>
        <taxon>Hyphomicrobiales</taxon>
        <taxon>Chelatococcaceae</taxon>
        <taxon>Camelimonas</taxon>
    </lineage>
</organism>
<proteinExistence type="inferred from homology"/>
<protein>
    <recommendedName>
        <fullName evidence="2 7">Beta-lactamase</fullName>
        <ecNumber evidence="2 7">3.5.2.6</ecNumber>
    </recommendedName>
</protein>
<dbReference type="GO" id="GO:0008800">
    <property type="term" value="F:beta-lactamase activity"/>
    <property type="evidence" value="ECO:0007669"/>
    <property type="project" value="UniProtKB-UniRule"/>
</dbReference>
<evidence type="ECO:0000313" key="9">
    <source>
        <dbReference type="EMBL" id="TCO15970.1"/>
    </source>
</evidence>
<dbReference type="OrthoDB" id="9762883at2"/>
<name>A0A4R2GXK5_9HYPH</name>
<comment type="similarity">
    <text evidence="1 7">Belongs to the class-D beta-lactamase family.</text>
</comment>
<evidence type="ECO:0000256" key="6">
    <source>
        <dbReference type="PIRSR" id="PIRSR602137-50"/>
    </source>
</evidence>
<dbReference type="PROSITE" id="PS00337">
    <property type="entry name" value="BETA_LACTAMASE_D"/>
    <property type="match status" value="1"/>
</dbReference>
<feature type="active site" description="Acyl-ester intermediate" evidence="6">
    <location>
        <position position="77"/>
    </location>
</feature>
<dbReference type="InterPro" id="IPR001460">
    <property type="entry name" value="PCN-bd_Tpept"/>
</dbReference>
<comment type="caution">
    <text evidence="9">The sequence shown here is derived from an EMBL/GenBank/DDBJ whole genome shotgun (WGS) entry which is preliminary data.</text>
</comment>
<keyword evidence="5 7" id="KW-0046">Antibiotic resistance</keyword>
<evidence type="ECO:0000256" key="1">
    <source>
        <dbReference type="ARBA" id="ARBA00007898"/>
    </source>
</evidence>
<dbReference type="Pfam" id="PF00905">
    <property type="entry name" value="Transpeptidase"/>
    <property type="match status" value="1"/>
</dbReference>
<evidence type="ECO:0000256" key="2">
    <source>
        <dbReference type="ARBA" id="ARBA00012865"/>
    </source>
</evidence>
<sequence>MSTVWSDGVDAGSRAGGSVAAGFLTAVLLAAGPASAQPAGKAPAPRVVDRCVLVVDVASGARVHRDGDCGARHAPESTFKVPLALIGFETGLLSGPHDPLWRYDASFRAPKRDQKDVDPVIWERDSVVWFSRELVKRLAARDGAGAFGAWVARLNYGNQDVSGDPGKNNGLTNAWLSSSLKISPEEQAAFVRRLLRDDLPASAQAIGKTRAIIPEFAAEGGWTLHGKTGSSAVMKVADGRQDHGWFVGWARKDGRTLAFAIHERTRNPPASEAAGPRLRASVLRDFPGWVEQVRGDAAPK</sequence>
<dbReference type="InterPro" id="IPR012338">
    <property type="entry name" value="Beta-lactam/transpept-like"/>
</dbReference>
<evidence type="ECO:0000256" key="3">
    <source>
        <dbReference type="ARBA" id="ARBA00022729"/>
    </source>
</evidence>
<gene>
    <name evidence="9" type="ORF">EV666_101220</name>
</gene>
<keyword evidence="10" id="KW-1185">Reference proteome</keyword>
<evidence type="ECO:0000259" key="8">
    <source>
        <dbReference type="Pfam" id="PF00905"/>
    </source>
</evidence>
<dbReference type="RefSeq" id="WP_132001728.1">
    <property type="nucleotide sequence ID" value="NZ_JBHUNN010000002.1"/>
</dbReference>
<reference evidence="9 10" key="1">
    <citation type="submission" date="2019-03" db="EMBL/GenBank/DDBJ databases">
        <title>Genomic Encyclopedia of Type Strains, Phase IV (KMG-IV): sequencing the most valuable type-strain genomes for metagenomic binning, comparative biology and taxonomic classification.</title>
        <authorList>
            <person name="Goeker M."/>
        </authorList>
    </citation>
    <scope>NUCLEOTIDE SEQUENCE [LARGE SCALE GENOMIC DNA]</scope>
    <source>
        <strain evidence="9 10">DSM 22958</strain>
    </source>
</reference>
<feature type="domain" description="Penicillin-binding protein transpeptidase" evidence="8">
    <location>
        <begin position="65"/>
        <end position="284"/>
    </location>
</feature>
<dbReference type="EC" id="3.5.2.6" evidence="2 7"/>
<feature type="modified residue" description="N6-carboxylysine" evidence="6">
    <location>
        <position position="80"/>
    </location>
</feature>
<accession>A0A4R2GXK5</accession>
<dbReference type="GO" id="GO:0017001">
    <property type="term" value="P:antibiotic catabolic process"/>
    <property type="evidence" value="ECO:0007669"/>
    <property type="project" value="InterPro"/>
</dbReference>
<comment type="catalytic activity">
    <reaction evidence="7">
        <text>a beta-lactam + H2O = a substituted beta-amino acid</text>
        <dbReference type="Rhea" id="RHEA:20401"/>
        <dbReference type="ChEBI" id="CHEBI:15377"/>
        <dbReference type="ChEBI" id="CHEBI:35627"/>
        <dbReference type="ChEBI" id="CHEBI:140347"/>
        <dbReference type="EC" id="3.5.2.6"/>
    </reaction>
</comment>
<evidence type="ECO:0000313" key="10">
    <source>
        <dbReference type="Proteomes" id="UP000294881"/>
    </source>
</evidence>
<dbReference type="Proteomes" id="UP000294881">
    <property type="component" value="Unassembled WGS sequence"/>
</dbReference>
<evidence type="ECO:0000256" key="4">
    <source>
        <dbReference type="ARBA" id="ARBA00022801"/>
    </source>
</evidence>
<dbReference type="SUPFAM" id="SSF56601">
    <property type="entry name" value="beta-lactamase/transpeptidase-like"/>
    <property type="match status" value="1"/>
</dbReference>
<dbReference type="EMBL" id="SLWL01000001">
    <property type="protein sequence ID" value="TCO15970.1"/>
    <property type="molecule type" value="Genomic_DNA"/>
</dbReference>
<evidence type="ECO:0000256" key="5">
    <source>
        <dbReference type="ARBA" id="ARBA00023251"/>
    </source>
</evidence>
<dbReference type="InterPro" id="IPR002137">
    <property type="entry name" value="Beta-lactam_class-D_AS"/>
</dbReference>
<keyword evidence="3" id="KW-0732">Signal</keyword>